<dbReference type="AlphaFoldDB" id="A0A9W6VLC7"/>
<comment type="caution">
    <text evidence="1">The sequence shown here is derived from an EMBL/GenBank/DDBJ whole genome shotgun (WGS) entry which is preliminary data.</text>
</comment>
<protein>
    <submittedName>
        <fullName evidence="1">Uncharacterized protein</fullName>
    </submittedName>
</protein>
<gene>
    <name evidence="1" type="ORF">Atai01_81180</name>
</gene>
<dbReference type="Proteomes" id="UP001165136">
    <property type="component" value="Unassembled WGS sequence"/>
</dbReference>
<name>A0A9W6VLC7_9PSEU</name>
<accession>A0A9W6VLC7</accession>
<sequence>MKRLSWWLVAGCVMVALAAGFGIGAWAWPSGDVTGNERVQARTEALRTGLTATGGAGAAFPLQLAFRRQRATELAAADTRHDAAERRVTELYAKGVEQLGNDIARKWLGDGNVFLFPK</sequence>
<evidence type="ECO:0000313" key="2">
    <source>
        <dbReference type="Proteomes" id="UP001165136"/>
    </source>
</evidence>
<evidence type="ECO:0000313" key="1">
    <source>
        <dbReference type="EMBL" id="GLY71499.1"/>
    </source>
</evidence>
<keyword evidence="2" id="KW-1185">Reference proteome</keyword>
<proteinExistence type="predicted"/>
<dbReference type="EMBL" id="BSTI01000038">
    <property type="protein sequence ID" value="GLY71499.1"/>
    <property type="molecule type" value="Genomic_DNA"/>
</dbReference>
<organism evidence="1 2">
    <name type="scientific">Amycolatopsis taiwanensis</name>
    <dbReference type="NCBI Taxonomy" id="342230"/>
    <lineage>
        <taxon>Bacteria</taxon>
        <taxon>Bacillati</taxon>
        <taxon>Actinomycetota</taxon>
        <taxon>Actinomycetes</taxon>
        <taxon>Pseudonocardiales</taxon>
        <taxon>Pseudonocardiaceae</taxon>
        <taxon>Amycolatopsis</taxon>
    </lineage>
</organism>
<reference evidence="1" key="1">
    <citation type="submission" date="2023-03" db="EMBL/GenBank/DDBJ databases">
        <title>Amycolatopsis taiwanensis NBRC 103393.</title>
        <authorList>
            <person name="Ichikawa N."/>
            <person name="Sato H."/>
            <person name="Tonouchi N."/>
        </authorList>
    </citation>
    <scope>NUCLEOTIDE SEQUENCE</scope>
    <source>
        <strain evidence="1">NBRC 103393</strain>
    </source>
</reference>